<comment type="caution">
    <text evidence="1">The sequence shown here is derived from an EMBL/GenBank/DDBJ whole genome shotgun (WGS) entry which is preliminary data.</text>
</comment>
<evidence type="ECO:0000313" key="1">
    <source>
        <dbReference type="EMBL" id="MCK1793095.1"/>
    </source>
</evidence>
<organism evidence="1 2">
    <name type="scientific">Pseudomonas violetae</name>
    <dbReference type="NCBI Taxonomy" id="2915813"/>
    <lineage>
        <taxon>Bacteria</taxon>
        <taxon>Pseudomonadati</taxon>
        <taxon>Pseudomonadota</taxon>
        <taxon>Gammaproteobacteria</taxon>
        <taxon>Pseudomonadales</taxon>
        <taxon>Pseudomonadaceae</taxon>
        <taxon>Pseudomonas</taxon>
    </lineage>
</organism>
<keyword evidence="2" id="KW-1185">Reference proteome</keyword>
<sequence length="137" mass="14929">MQLSHSCNSSGGPVITQPLFVKAIESWPLINIGDIDTHLHQAVFVDACLGKAMLKIGQDLPSLFLETLVCQCLPLGIDRQLTGNHHKSADDTDMRIVPRRRTDGATVGALDSGIKHGDTFIQGEENYPLTRGKNLPE</sequence>
<dbReference type="Proteomes" id="UP001299876">
    <property type="component" value="Unassembled WGS sequence"/>
</dbReference>
<name>A0ABT0F524_9PSED</name>
<evidence type="ECO:0000313" key="2">
    <source>
        <dbReference type="Proteomes" id="UP001299876"/>
    </source>
</evidence>
<reference evidence="1 2" key="1">
    <citation type="submission" date="2022-02" db="EMBL/GenBank/DDBJ databases">
        <title>Comparative genomics of the first Antarctic Pseudomonas spp. capable of biotransforming 2,4,6-Trinitrotoluene.</title>
        <authorList>
            <person name="Cabrera M.A."/>
            <person name="Marquez S.L."/>
            <person name="Perez-Donoso J.M."/>
        </authorList>
    </citation>
    <scope>NUCLEOTIDE SEQUENCE [LARGE SCALE GENOMIC DNA]</scope>
    <source>
        <strain evidence="1 2">TNT19</strain>
    </source>
</reference>
<dbReference type="EMBL" id="JAKNRW010000028">
    <property type="protein sequence ID" value="MCK1793095.1"/>
    <property type="molecule type" value="Genomic_DNA"/>
</dbReference>
<proteinExistence type="predicted"/>
<accession>A0ABT0F524</accession>
<gene>
    <name evidence="1" type="ORF">L9059_23550</name>
</gene>
<protein>
    <submittedName>
        <fullName evidence="1">Uncharacterized protein</fullName>
    </submittedName>
</protein>